<dbReference type="PANTHER" id="PTHR12978:SF0">
    <property type="entry name" value="M7GPPPX DIPHOSPHATASE"/>
    <property type="match status" value="1"/>
</dbReference>
<dbReference type="GO" id="GO:0005634">
    <property type="term" value="C:nucleus"/>
    <property type="evidence" value="ECO:0007669"/>
    <property type="project" value="TreeGrafter"/>
</dbReference>
<dbReference type="GO" id="GO:0016787">
    <property type="term" value="F:hydrolase activity"/>
    <property type="evidence" value="ECO:0007669"/>
    <property type="project" value="InterPro"/>
</dbReference>
<evidence type="ECO:0000313" key="3">
    <source>
        <dbReference type="EMBL" id="KAF2265696.1"/>
    </source>
</evidence>
<dbReference type="EMBL" id="ML986603">
    <property type="protein sequence ID" value="KAF2265696.1"/>
    <property type="molecule type" value="Genomic_DNA"/>
</dbReference>
<dbReference type="Pfam" id="PF11969">
    <property type="entry name" value="DcpS_C"/>
    <property type="match status" value="1"/>
</dbReference>
<dbReference type="GO" id="GO:0000340">
    <property type="term" value="F:RNA 7-methylguanosine cap binding"/>
    <property type="evidence" value="ECO:0007669"/>
    <property type="project" value="TreeGrafter"/>
</dbReference>
<name>A0A9P4KBM1_9PLEO</name>
<dbReference type="PANTHER" id="PTHR12978">
    <property type="entry name" value="HISTIDINE TRIAD HIT PROTEIN MEMBER"/>
    <property type="match status" value="1"/>
</dbReference>
<feature type="active site" description="Nucleophile" evidence="2">
    <location>
        <position position="253"/>
    </location>
</feature>
<evidence type="ECO:0000256" key="2">
    <source>
        <dbReference type="PIRSR" id="PIRSR028973-1"/>
    </source>
</evidence>
<protein>
    <submittedName>
        <fullName evidence="3">Scavenger mRNA decapping enzyme</fullName>
    </submittedName>
</protein>
<dbReference type="SUPFAM" id="SSF54197">
    <property type="entry name" value="HIT-like"/>
    <property type="match status" value="1"/>
</dbReference>
<dbReference type="AlphaFoldDB" id="A0A9P4KBM1"/>
<accession>A0A9P4KBM1</accession>
<dbReference type="GO" id="GO:0000932">
    <property type="term" value="C:P-body"/>
    <property type="evidence" value="ECO:0007669"/>
    <property type="project" value="TreeGrafter"/>
</dbReference>
<evidence type="ECO:0000313" key="4">
    <source>
        <dbReference type="Proteomes" id="UP000800093"/>
    </source>
</evidence>
<keyword evidence="4" id="KW-1185">Reference proteome</keyword>
<dbReference type="Pfam" id="PF05652">
    <property type="entry name" value="DcpS"/>
    <property type="match status" value="1"/>
</dbReference>
<dbReference type="PIRSF" id="PIRSF028973">
    <property type="entry name" value="Scavenger_mRNA_decap_enz"/>
    <property type="match status" value="1"/>
</dbReference>
<reference evidence="4" key="1">
    <citation type="journal article" date="2020" name="Stud. Mycol.">
        <title>101 Dothideomycetes genomes: A test case for predicting lifestyles and emergence of pathogens.</title>
        <authorList>
            <person name="Haridas S."/>
            <person name="Albert R."/>
            <person name="Binder M."/>
            <person name="Bloem J."/>
            <person name="LaButti K."/>
            <person name="Salamov A."/>
            <person name="Andreopoulos B."/>
            <person name="Baker S."/>
            <person name="Barry K."/>
            <person name="Bills G."/>
            <person name="Bluhm B."/>
            <person name="Cannon C."/>
            <person name="Castanera R."/>
            <person name="Culley D."/>
            <person name="Daum C."/>
            <person name="Ezra D."/>
            <person name="Gonzalez J."/>
            <person name="Henrissat B."/>
            <person name="Kuo A."/>
            <person name="Liang C."/>
            <person name="Lipzen A."/>
            <person name="Lutzoni F."/>
            <person name="Magnuson J."/>
            <person name="Mondo S."/>
            <person name="Nolan M."/>
            <person name="Ohm R."/>
            <person name="Pangilinan J."/>
            <person name="Park H.-J."/>
            <person name="Ramirez L."/>
            <person name="Alfaro M."/>
            <person name="Sun H."/>
            <person name="Tritt A."/>
            <person name="Yoshinaga Y."/>
            <person name="Zwiers L.-H."/>
            <person name="Turgeon B."/>
            <person name="Goodwin S."/>
            <person name="Spatafora J."/>
            <person name="Crous P."/>
            <person name="Grigoriev I."/>
        </authorList>
    </citation>
    <scope>NUCLEOTIDE SEQUENCE [LARGE SCALE GENOMIC DNA]</scope>
    <source>
        <strain evidence="4">CBS 304.66</strain>
    </source>
</reference>
<dbReference type="Gene3D" id="3.30.428.10">
    <property type="entry name" value="HIT-like"/>
    <property type="match status" value="1"/>
</dbReference>
<dbReference type="InterPro" id="IPR008594">
    <property type="entry name" value="DcpS/DCS2"/>
</dbReference>
<dbReference type="Proteomes" id="UP000800093">
    <property type="component" value="Unassembled WGS sequence"/>
</dbReference>
<dbReference type="FunFam" id="3.30.428.10:FF:000016">
    <property type="entry name" value="Scavenger mRNA decapping enzyme"/>
    <property type="match status" value="1"/>
</dbReference>
<dbReference type="GO" id="GO:0000290">
    <property type="term" value="P:deadenylation-dependent decapping of nuclear-transcribed mRNA"/>
    <property type="evidence" value="ECO:0007669"/>
    <property type="project" value="InterPro"/>
</dbReference>
<dbReference type="InterPro" id="IPR036265">
    <property type="entry name" value="HIT-like_sf"/>
</dbReference>
<comment type="similarity">
    <text evidence="1">Belongs to the HIT family.</text>
</comment>
<gene>
    <name evidence="3" type="ORF">CC78DRAFT_615546</name>
</gene>
<dbReference type="Gene3D" id="3.30.200.40">
    <property type="entry name" value="Scavenger mRNA decapping enzyme, N-terminal domain"/>
    <property type="match status" value="1"/>
</dbReference>
<comment type="caution">
    <text evidence="3">The sequence shown here is derived from an EMBL/GenBank/DDBJ whole genome shotgun (WGS) entry which is preliminary data.</text>
</comment>
<sequence length="324" mass="37269">MASTTPQDVAKHVESLIPKFKLDRLLNQDQAGRRISLVGTIDSQPALLLAERAAFATDVDHLTSFPTSLAKIKNLGANDIYSWFLASSSPNGGPDAQPPDLKLNLIYPCTEKHIKKYSPQGLRMVTETPEIYARYILPYMQMQREQGRLNWVFNIIEGRKEQEDVIYREHGQEGFLLLPDLNWDRKTLSSLHLLGIVERRDIWSIRDLKKLHITWLKHMRDKLLDSTVRLYPELERDQLKLYIHYQPTYYHFHIHIVNVVLEAGNTQATGKALGLENIIWQLETMRGDDKAGMADVSLTYHLGEASELWEKIFSPLKDGRAVEL</sequence>
<proteinExistence type="inferred from homology"/>
<evidence type="ECO:0000256" key="1">
    <source>
        <dbReference type="ARBA" id="ARBA00010208"/>
    </source>
</evidence>
<dbReference type="InterPro" id="IPR011145">
    <property type="entry name" value="Scavenger_mRNA_decap_enz_N"/>
</dbReference>
<organism evidence="3 4">
    <name type="scientific">Lojkania enalia</name>
    <dbReference type="NCBI Taxonomy" id="147567"/>
    <lineage>
        <taxon>Eukaryota</taxon>
        <taxon>Fungi</taxon>
        <taxon>Dikarya</taxon>
        <taxon>Ascomycota</taxon>
        <taxon>Pezizomycotina</taxon>
        <taxon>Dothideomycetes</taxon>
        <taxon>Pleosporomycetidae</taxon>
        <taxon>Pleosporales</taxon>
        <taxon>Pleosporales incertae sedis</taxon>
        <taxon>Lojkania</taxon>
    </lineage>
</organism>
<dbReference type="OrthoDB" id="10264956at2759"/>
<dbReference type="SUPFAM" id="SSF102860">
    <property type="entry name" value="mRNA decapping enzyme DcpS N-terminal domain"/>
    <property type="match status" value="1"/>
</dbReference>